<dbReference type="InterPro" id="IPR051257">
    <property type="entry name" value="Diverse_CBS-Domain"/>
</dbReference>
<sequence length="147" mass="16250">MQARDIMTKDPITAKPGATIREVAEILVENKISGLPVVDENGVMLGIVSEGDLMRKKIAPKAPEILSVLGAIIYYDGLKEYREAFRKLSAVTAQEIMTKDVISVQPEEDVSKVGQLMLDHHVKRVPVLNGRRLVGIISRSDMVKMLL</sequence>
<dbReference type="InterPro" id="IPR000644">
    <property type="entry name" value="CBS_dom"/>
</dbReference>
<dbReference type="PANTHER" id="PTHR43080">
    <property type="entry name" value="CBS DOMAIN-CONTAINING PROTEIN CBSX3, MITOCHONDRIAL"/>
    <property type="match status" value="1"/>
</dbReference>
<feature type="domain" description="CBS" evidence="3">
    <location>
        <begin position="97"/>
        <end position="147"/>
    </location>
</feature>
<protein>
    <submittedName>
        <fullName evidence="4">CBS domain-containing protein</fullName>
    </submittedName>
</protein>
<gene>
    <name evidence="4" type="ORF">QCO44_02510</name>
</gene>
<dbReference type="EMBL" id="JARVLH010000002">
    <property type="protein sequence ID" value="MEX5284514.1"/>
    <property type="molecule type" value="Genomic_DNA"/>
</dbReference>
<dbReference type="PANTHER" id="PTHR43080:SF26">
    <property type="entry name" value="REGULATORY PROTEIN"/>
    <property type="match status" value="1"/>
</dbReference>
<proteinExistence type="predicted"/>
<dbReference type="Proteomes" id="UP001559623">
    <property type="component" value="Unassembled WGS sequence"/>
</dbReference>
<dbReference type="SUPFAM" id="SSF54631">
    <property type="entry name" value="CBS-domain pair"/>
    <property type="match status" value="1"/>
</dbReference>
<feature type="domain" description="CBS" evidence="3">
    <location>
        <begin position="7"/>
        <end position="64"/>
    </location>
</feature>
<dbReference type="CDD" id="cd04586">
    <property type="entry name" value="CBS_pair_BON_assoc"/>
    <property type="match status" value="1"/>
</dbReference>
<comment type="caution">
    <text evidence="4">The sequence shown here is derived from an EMBL/GenBank/DDBJ whole genome shotgun (WGS) entry which is preliminary data.</text>
</comment>
<dbReference type="InterPro" id="IPR046342">
    <property type="entry name" value="CBS_dom_sf"/>
</dbReference>
<dbReference type="SMART" id="SM00116">
    <property type="entry name" value="CBS"/>
    <property type="match status" value="2"/>
</dbReference>
<accession>A0ABV3X2V4</accession>
<reference evidence="4 5" key="1">
    <citation type="submission" date="2023-04" db="EMBL/GenBank/DDBJ databases">
        <title>Genome Sequence of Selenomonas sputigena ATCC 33150.</title>
        <authorList>
            <person name="Miller D.P."/>
            <person name="Anvari S."/>
            <person name="Polson S.W."/>
            <person name="Macdonald M."/>
            <person name="Mcdowell J.V."/>
        </authorList>
    </citation>
    <scope>NUCLEOTIDE SEQUENCE [LARGE SCALE GENOMIC DNA]</scope>
    <source>
        <strain evidence="4 5">ATCC 33150</strain>
    </source>
</reference>
<evidence type="ECO:0000256" key="2">
    <source>
        <dbReference type="PROSITE-ProRule" id="PRU00703"/>
    </source>
</evidence>
<evidence type="ECO:0000313" key="4">
    <source>
        <dbReference type="EMBL" id="MEX5284514.1"/>
    </source>
</evidence>
<dbReference type="Pfam" id="PF00571">
    <property type="entry name" value="CBS"/>
    <property type="match status" value="2"/>
</dbReference>
<evidence type="ECO:0000313" key="5">
    <source>
        <dbReference type="Proteomes" id="UP001559623"/>
    </source>
</evidence>
<keyword evidence="5" id="KW-1185">Reference proteome</keyword>
<organism evidence="4 5">
    <name type="scientific">Selenomonas sputigena</name>
    <dbReference type="NCBI Taxonomy" id="69823"/>
    <lineage>
        <taxon>Bacteria</taxon>
        <taxon>Bacillati</taxon>
        <taxon>Bacillota</taxon>
        <taxon>Negativicutes</taxon>
        <taxon>Selenomonadales</taxon>
        <taxon>Selenomonadaceae</taxon>
        <taxon>Selenomonas</taxon>
    </lineage>
</organism>
<evidence type="ECO:0000259" key="3">
    <source>
        <dbReference type="PROSITE" id="PS51371"/>
    </source>
</evidence>
<evidence type="ECO:0000256" key="1">
    <source>
        <dbReference type="ARBA" id="ARBA00023122"/>
    </source>
</evidence>
<dbReference type="Gene3D" id="3.10.580.10">
    <property type="entry name" value="CBS-domain"/>
    <property type="match status" value="1"/>
</dbReference>
<keyword evidence="1 2" id="KW-0129">CBS domain</keyword>
<dbReference type="PROSITE" id="PS51371">
    <property type="entry name" value="CBS"/>
    <property type="match status" value="2"/>
</dbReference>
<name>A0ABV3X2V4_9FIRM</name>
<dbReference type="RefSeq" id="WP_368846253.1">
    <property type="nucleotide sequence ID" value="NZ_CP194411.1"/>
</dbReference>